<dbReference type="PANTHER" id="PTHR11183">
    <property type="entry name" value="GLYCOGENIN SUBFAMILY MEMBER"/>
    <property type="match status" value="1"/>
</dbReference>
<accession>A0A376B0Z9</accession>
<dbReference type="GO" id="GO:0016740">
    <property type="term" value="F:transferase activity"/>
    <property type="evidence" value="ECO:0007669"/>
    <property type="project" value="UniProtKB-KW"/>
</dbReference>
<name>A0A376B0Z9_9ASCO</name>
<proteinExistence type="predicted"/>
<dbReference type="Proteomes" id="UP000262825">
    <property type="component" value="Unassembled WGS sequence"/>
</dbReference>
<dbReference type="EMBL" id="UFAJ01000008">
    <property type="protein sequence ID" value="SSD58366.1"/>
    <property type="molecule type" value="Genomic_DNA"/>
</dbReference>
<dbReference type="SUPFAM" id="SSF53448">
    <property type="entry name" value="Nucleotide-diphospho-sugar transferases"/>
    <property type="match status" value="1"/>
</dbReference>
<sequence>MFFISKRKLKLLLLIAFLFIAISFAVDEIIKFQLNKEIQFYKKIFKDSNEHGFYDPINIKQIPSKTIQEIYDQKLSLSLSKENEGNDNKKVHTAINWDKYAYASYVADATYLCNTLIQFKSLLDKGTKAKLVLLISKDILDEESARNNLEKLRNFNSDQIILKEIESVVKTLEKNVWDKSLTKLLIFNETDYNRIVYFDNNAMIRDKMDELFFIPEYIDFAAPLNYWDLNEGDIEEAYNDVRIREKWPIKLSTYTQKLRKKVTKNLEIYNDLPNLPPSLFLSTDNVAKEIIKASSRGSPLSRLWGSDVDNDKLKFSTNLMVIKPNSEYYYDIVNTVIPKYLNEDEKNDVDIINEELYNLKKIIYFQFRFFKKLRSRFMPKVLILPFREYGLLSSSIRDLAHYDMIYNDVLGYYNGEIDPSGSSVMGLIEHSSKYIHFSDPQIEKPWVYSSMDEIKCQVGLFPTGPIAPESFEQDVQACSVWNELYRNFLDARDEVCY</sequence>
<evidence type="ECO:0000313" key="2">
    <source>
        <dbReference type="Proteomes" id="UP000262825"/>
    </source>
</evidence>
<protein>
    <submittedName>
        <fullName evidence="1">Related to Glucose N-acetyltransferase 1</fullName>
    </submittedName>
</protein>
<dbReference type="InterPro" id="IPR050587">
    <property type="entry name" value="GNT1/Glycosyltrans_8"/>
</dbReference>
<reference evidence="2" key="1">
    <citation type="submission" date="2018-06" db="EMBL/GenBank/DDBJ databases">
        <authorList>
            <person name="Guldener U."/>
        </authorList>
    </citation>
    <scope>NUCLEOTIDE SEQUENCE [LARGE SCALE GENOMIC DNA]</scope>
    <source>
        <strain evidence="2">UTAD17</strain>
    </source>
</reference>
<dbReference type="InterPro" id="IPR029044">
    <property type="entry name" value="Nucleotide-diphossugar_trans"/>
</dbReference>
<dbReference type="Gene3D" id="3.90.550.10">
    <property type="entry name" value="Spore Coat Polysaccharide Biosynthesis Protein SpsA, Chain A"/>
    <property type="match status" value="1"/>
</dbReference>
<gene>
    <name evidence="1" type="ORF">SCODWIG_00127</name>
</gene>
<evidence type="ECO:0000313" key="1">
    <source>
        <dbReference type="EMBL" id="SSD58366.1"/>
    </source>
</evidence>
<dbReference type="VEuPathDB" id="FungiDB:SCODWIG_00127"/>
<organism evidence="1 2">
    <name type="scientific">Saccharomycodes ludwigii</name>
    <dbReference type="NCBI Taxonomy" id="36035"/>
    <lineage>
        <taxon>Eukaryota</taxon>
        <taxon>Fungi</taxon>
        <taxon>Dikarya</taxon>
        <taxon>Ascomycota</taxon>
        <taxon>Saccharomycotina</taxon>
        <taxon>Saccharomycetes</taxon>
        <taxon>Saccharomycodales</taxon>
        <taxon>Saccharomycodaceae</taxon>
        <taxon>Saccharomycodes</taxon>
    </lineage>
</organism>
<dbReference type="AlphaFoldDB" id="A0A376B0Z9"/>
<keyword evidence="2" id="KW-1185">Reference proteome</keyword>
<keyword evidence="1" id="KW-0808">Transferase</keyword>